<accession>J3NU86</accession>
<gene>
    <name evidence="2" type="primary">20345299</name>
    <name evidence="1" type="ORF">GGTG_04841</name>
</gene>
<dbReference type="GeneID" id="20345299"/>
<name>J3NU86_GAET3</name>
<reference evidence="2" key="4">
    <citation type="journal article" date="2015" name="G3 (Bethesda)">
        <title>Genome sequences of three phytopathogenic species of the Magnaporthaceae family of fungi.</title>
        <authorList>
            <person name="Okagaki L.H."/>
            <person name="Nunes C.C."/>
            <person name="Sailsbery J."/>
            <person name="Clay B."/>
            <person name="Brown D."/>
            <person name="John T."/>
            <person name="Oh Y."/>
            <person name="Young N."/>
            <person name="Fitzgerald M."/>
            <person name="Haas B.J."/>
            <person name="Zeng Q."/>
            <person name="Young S."/>
            <person name="Adiconis X."/>
            <person name="Fan L."/>
            <person name="Levin J.Z."/>
            <person name="Mitchell T.K."/>
            <person name="Okubara P.A."/>
            <person name="Farman M.L."/>
            <person name="Kohn L.M."/>
            <person name="Birren B."/>
            <person name="Ma L.-J."/>
            <person name="Dean R.A."/>
        </authorList>
    </citation>
    <scope>NUCLEOTIDE SEQUENCE</scope>
    <source>
        <strain evidence="2">R3-111a-1</strain>
    </source>
</reference>
<evidence type="ECO:0000313" key="1">
    <source>
        <dbReference type="EMBL" id="EJT79757.1"/>
    </source>
</evidence>
<dbReference type="HOGENOM" id="CLU_2922757_0_0_1"/>
<dbReference type="Proteomes" id="UP000006039">
    <property type="component" value="Unassembled WGS sequence"/>
</dbReference>
<reference evidence="1" key="3">
    <citation type="submission" date="2010-09" db="EMBL/GenBank/DDBJ databases">
        <title>Annotation of Gaeumannomyces graminis var. tritici R3-111a-1.</title>
        <authorList>
            <consortium name="The Broad Institute Genome Sequencing Platform"/>
            <person name="Ma L.-J."/>
            <person name="Dead R."/>
            <person name="Young S.K."/>
            <person name="Zeng Q."/>
            <person name="Gargeya S."/>
            <person name="Fitzgerald M."/>
            <person name="Haas B."/>
            <person name="Abouelleil A."/>
            <person name="Alvarado L."/>
            <person name="Arachchi H.M."/>
            <person name="Berlin A."/>
            <person name="Brown A."/>
            <person name="Chapman S.B."/>
            <person name="Chen Z."/>
            <person name="Dunbar C."/>
            <person name="Freedman E."/>
            <person name="Gearin G."/>
            <person name="Gellesch M."/>
            <person name="Goldberg J."/>
            <person name="Griggs A."/>
            <person name="Gujja S."/>
            <person name="Heiman D."/>
            <person name="Howarth C."/>
            <person name="Larson L."/>
            <person name="Lui A."/>
            <person name="MacDonald P.J.P."/>
            <person name="Mehta T."/>
            <person name="Montmayeur A."/>
            <person name="Murphy C."/>
            <person name="Neiman D."/>
            <person name="Pearson M."/>
            <person name="Priest M."/>
            <person name="Roberts A."/>
            <person name="Saif S."/>
            <person name="Shea T."/>
            <person name="Shenoy N."/>
            <person name="Sisk P."/>
            <person name="Stolte C."/>
            <person name="Sykes S."/>
            <person name="Yandava C."/>
            <person name="Wortman J."/>
            <person name="Nusbaum C."/>
            <person name="Birren B."/>
        </authorList>
    </citation>
    <scope>NUCLEOTIDE SEQUENCE</scope>
    <source>
        <strain evidence="1">R3-111a-1</strain>
    </source>
</reference>
<organism evidence="1">
    <name type="scientific">Gaeumannomyces tritici (strain R3-111a-1)</name>
    <name type="common">Wheat and barley take-all root rot fungus</name>
    <name type="synonym">Gaeumannomyces graminis var. tritici</name>
    <dbReference type="NCBI Taxonomy" id="644352"/>
    <lineage>
        <taxon>Eukaryota</taxon>
        <taxon>Fungi</taxon>
        <taxon>Dikarya</taxon>
        <taxon>Ascomycota</taxon>
        <taxon>Pezizomycotina</taxon>
        <taxon>Sordariomycetes</taxon>
        <taxon>Sordariomycetidae</taxon>
        <taxon>Magnaporthales</taxon>
        <taxon>Magnaporthaceae</taxon>
        <taxon>Gaeumannomyces</taxon>
    </lineage>
</organism>
<reference evidence="3" key="1">
    <citation type="submission" date="2010-07" db="EMBL/GenBank/DDBJ databases">
        <title>The genome sequence of Gaeumannomyces graminis var. tritici strain R3-111a-1.</title>
        <authorList>
            <consortium name="The Broad Institute Genome Sequencing Platform"/>
            <person name="Ma L.-J."/>
            <person name="Dead R."/>
            <person name="Young S."/>
            <person name="Zeng Q."/>
            <person name="Koehrsen M."/>
            <person name="Alvarado L."/>
            <person name="Berlin A."/>
            <person name="Chapman S.B."/>
            <person name="Chen Z."/>
            <person name="Freedman E."/>
            <person name="Gellesch M."/>
            <person name="Goldberg J."/>
            <person name="Griggs A."/>
            <person name="Gujja S."/>
            <person name="Heilman E.R."/>
            <person name="Heiman D."/>
            <person name="Hepburn T."/>
            <person name="Howarth C."/>
            <person name="Jen D."/>
            <person name="Larson L."/>
            <person name="Mehta T."/>
            <person name="Neiman D."/>
            <person name="Pearson M."/>
            <person name="Roberts A."/>
            <person name="Saif S."/>
            <person name="Shea T."/>
            <person name="Shenoy N."/>
            <person name="Sisk P."/>
            <person name="Stolte C."/>
            <person name="Sykes S."/>
            <person name="Walk T."/>
            <person name="White J."/>
            <person name="Yandava C."/>
            <person name="Haas B."/>
            <person name="Nusbaum C."/>
            <person name="Birren B."/>
        </authorList>
    </citation>
    <scope>NUCLEOTIDE SEQUENCE [LARGE SCALE GENOMIC DNA]</scope>
    <source>
        <strain evidence="3">R3-111a-1</strain>
    </source>
</reference>
<sequence length="61" mass="7102">MAIKQSKCVIQAFYVWAIRITALYGPGKAIAFRYKPFSIRICLINKRQLKKVILAIIRFTK</sequence>
<evidence type="ECO:0000313" key="2">
    <source>
        <dbReference type="EnsemblFungi" id="EJT79757"/>
    </source>
</evidence>
<evidence type="ECO:0000313" key="3">
    <source>
        <dbReference type="Proteomes" id="UP000006039"/>
    </source>
</evidence>
<keyword evidence="3" id="KW-1185">Reference proteome</keyword>
<reference evidence="2" key="5">
    <citation type="submission" date="2018-04" db="UniProtKB">
        <authorList>
            <consortium name="EnsemblFungi"/>
        </authorList>
    </citation>
    <scope>IDENTIFICATION</scope>
    <source>
        <strain evidence="2">R3-111a-1</strain>
    </source>
</reference>
<dbReference type="RefSeq" id="XP_009220902.1">
    <property type="nucleotide sequence ID" value="XM_009222638.1"/>
</dbReference>
<reference evidence="1" key="2">
    <citation type="submission" date="2010-07" db="EMBL/GenBank/DDBJ databases">
        <authorList>
            <consortium name="The Broad Institute Genome Sequencing Platform"/>
            <consortium name="Broad Institute Genome Sequencing Center for Infectious Disease"/>
            <person name="Ma L.-J."/>
            <person name="Dead R."/>
            <person name="Young S."/>
            <person name="Zeng Q."/>
            <person name="Koehrsen M."/>
            <person name="Alvarado L."/>
            <person name="Berlin A."/>
            <person name="Chapman S.B."/>
            <person name="Chen Z."/>
            <person name="Freedman E."/>
            <person name="Gellesch M."/>
            <person name="Goldberg J."/>
            <person name="Griggs A."/>
            <person name="Gujja S."/>
            <person name="Heilman E.R."/>
            <person name="Heiman D."/>
            <person name="Hepburn T."/>
            <person name="Howarth C."/>
            <person name="Jen D."/>
            <person name="Larson L."/>
            <person name="Mehta T."/>
            <person name="Neiman D."/>
            <person name="Pearson M."/>
            <person name="Roberts A."/>
            <person name="Saif S."/>
            <person name="Shea T."/>
            <person name="Shenoy N."/>
            <person name="Sisk P."/>
            <person name="Stolte C."/>
            <person name="Sykes S."/>
            <person name="Walk T."/>
            <person name="White J."/>
            <person name="Yandava C."/>
            <person name="Haas B."/>
            <person name="Nusbaum C."/>
            <person name="Birren B."/>
        </authorList>
    </citation>
    <scope>NUCLEOTIDE SEQUENCE</scope>
    <source>
        <strain evidence="1">R3-111a-1</strain>
    </source>
</reference>
<proteinExistence type="predicted"/>
<protein>
    <submittedName>
        <fullName evidence="1 2">Uncharacterized protein</fullName>
    </submittedName>
</protein>
<dbReference type="EMBL" id="GL385396">
    <property type="protein sequence ID" value="EJT79757.1"/>
    <property type="molecule type" value="Genomic_DNA"/>
</dbReference>
<dbReference type="AlphaFoldDB" id="J3NU86"/>
<dbReference type="VEuPathDB" id="FungiDB:GGTG_04841"/>
<dbReference type="EnsemblFungi" id="EJT79757">
    <property type="protein sequence ID" value="EJT79757"/>
    <property type="gene ID" value="GGTG_04841"/>
</dbReference>